<accession>A0AAV6LMA4</accession>
<dbReference type="Proteomes" id="UP000823749">
    <property type="component" value="Chromosome 1"/>
</dbReference>
<dbReference type="EMBL" id="JACTNZ010000001">
    <property type="protein sequence ID" value="KAG5565845.1"/>
    <property type="molecule type" value="Genomic_DNA"/>
</dbReference>
<feature type="chain" id="PRO_5043540569" evidence="1">
    <location>
        <begin position="16"/>
        <end position="229"/>
    </location>
</feature>
<organism evidence="2 3">
    <name type="scientific">Rhododendron griersonianum</name>
    <dbReference type="NCBI Taxonomy" id="479676"/>
    <lineage>
        <taxon>Eukaryota</taxon>
        <taxon>Viridiplantae</taxon>
        <taxon>Streptophyta</taxon>
        <taxon>Embryophyta</taxon>
        <taxon>Tracheophyta</taxon>
        <taxon>Spermatophyta</taxon>
        <taxon>Magnoliopsida</taxon>
        <taxon>eudicotyledons</taxon>
        <taxon>Gunneridae</taxon>
        <taxon>Pentapetalae</taxon>
        <taxon>asterids</taxon>
        <taxon>Ericales</taxon>
        <taxon>Ericaceae</taxon>
        <taxon>Ericoideae</taxon>
        <taxon>Rhodoreae</taxon>
        <taxon>Rhododendron</taxon>
    </lineage>
</organism>
<proteinExistence type="predicted"/>
<evidence type="ECO:0000313" key="2">
    <source>
        <dbReference type="EMBL" id="KAG5565845.1"/>
    </source>
</evidence>
<protein>
    <submittedName>
        <fullName evidence="2">Uncharacterized protein</fullName>
    </submittedName>
</protein>
<sequence>MPCTFLFLFLRTCEHFLLVVLYVCLYEGSFDLEPCGIVELHQSGIQMWCLNTKYLTNSEPQRCNHLLKDQIISDWGSFPNDSPLVDNIKFHLCWHIFGYESLSRAETKIGYRPALPLVKPTQPPSLTICFDLDKFELRQATKQLSSSFTKVLFVDFLPSIECSHASLPVGLYSIPTSFALLTGYFEILGSSTLLHRLGNMLLGAGMCLLFPFIHVSKYTEHFSSQLIGV</sequence>
<name>A0AAV6LMA4_9ERIC</name>
<reference evidence="2" key="1">
    <citation type="submission" date="2020-08" db="EMBL/GenBank/DDBJ databases">
        <title>Plant Genome Project.</title>
        <authorList>
            <person name="Zhang R.-G."/>
        </authorList>
    </citation>
    <scope>NUCLEOTIDE SEQUENCE</scope>
    <source>
        <strain evidence="2">WSP0</strain>
        <tissue evidence="2">Leaf</tissue>
    </source>
</reference>
<evidence type="ECO:0000256" key="1">
    <source>
        <dbReference type="SAM" id="SignalP"/>
    </source>
</evidence>
<comment type="caution">
    <text evidence="2">The sequence shown here is derived from an EMBL/GenBank/DDBJ whole genome shotgun (WGS) entry which is preliminary data.</text>
</comment>
<feature type="signal peptide" evidence="1">
    <location>
        <begin position="1"/>
        <end position="15"/>
    </location>
</feature>
<keyword evidence="1" id="KW-0732">Signal</keyword>
<evidence type="ECO:0000313" key="3">
    <source>
        <dbReference type="Proteomes" id="UP000823749"/>
    </source>
</evidence>
<dbReference type="AlphaFoldDB" id="A0AAV6LMA4"/>
<keyword evidence="3" id="KW-1185">Reference proteome</keyword>
<gene>
    <name evidence="2" type="ORF">RHGRI_001676</name>
</gene>